<keyword evidence="1" id="KW-0472">Membrane</keyword>
<evidence type="ECO:0000256" key="1">
    <source>
        <dbReference type="SAM" id="Phobius"/>
    </source>
</evidence>
<keyword evidence="1" id="KW-0812">Transmembrane</keyword>
<protein>
    <submittedName>
        <fullName evidence="2">Uncharacterized protein</fullName>
    </submittedName>
</protein>
<gene>
    <name evidence="2" type="ORF">CISG_04320</name>
</gene>
<proteinExistence type="predicted"/>
<feature type="transmembrane region" description="Helical" evidence="1">
    <location>
        <begin position="124"/>
        <end position="143"/>
    </location>
</feature>
<feature type="transmembrane region" description="Helical" evidence="1">
    <location>
        <begin position="66"/>
        <end position="88"/>
    </location>
</feature>
<dbReference type="Proteomes" id="UP000054559">
    <property type="component" value="Unassembled WGS sequence"/>
</dbReference>
<keyword evidence="1" id="KW-1133">Transmembrane helix</keyword>
<dbReference type="EMBL" id="DS268136">
    <property type="protein sequence ID" value="KMU74613.1"/>
    <property type="molecule type" value="Genomic_DNA"/>
</dbReference>
<name>A0A0J8QTP3_COCIT</name>
<sequence>MGGYVVKSEEFGLARPARPLLKAPSLAGGLKTSQYDVSSSKGVADKLTVEATLDETPRSTESLHSIFPWAALTTATFCFDVIIIPFWVSSRMSSVRIELRASPQTHLGKWTMLCMACSSMVEHALERFLMVIIIFISALHGMGSDERSGPFPDAEFLYTEFSRFPSETLCSDVKLGAIYGAVRMPNVRRKKSVLSIPLHPGSMSSPHAGVRLTGLIVLTSVLDSKSRLTIEQSLKRRSLLTQAWLSTFNPGRFFSCLFFGSKKQKFCTMRRFKLSAIGSRNREQPIIQYVAAVAPGKSDVKAADMTLAALRCLRAQQIQPYGIFNSFTRLSFSSSVCDTLEKKNLKPKLDPWLLSPMSIMVWLPPHDWLECAEKTEPLSPSVKCGGMFSLHAKCRDILFVQNYHGISVVDIARWYRPLAKPLFA</sequence>
<organism evidence="2 3">
    <name type="scientific">Coccidioides immitis RMSCC 3703</name>
    <dbReference type="NCBI Taxonomy" id="454286"/>
    <lineage>
        <taxon>Eukaryota</taxon>
        <taxon>Fungi</taxon>
        <taxon>Dikarya</taxon>
        <taxon>Ascomycota</taxon>
        <taxon>Pezizomycotina</taxon>
        <taxon>Eurotiomycetes</taxon>
        <taxon>Eurotiomycetidae</taxon>
        <taxon>Onygenales</taxon>
        <taxon>Onygenaceae</taxon>
        <taxon>Coccidioides</taxon>
    </lineage>
</organism>
<evidence type="ECO:0000313" key="3">
    <source>
        <dbReference type="Proteomes" id="UP000054559"/>
    </source>
</evidence>
<reference evidence="3" key="1">
    <citation type="journal article" date="2010" name="Genome Res.">
        <title>Population genomic sequencing of Coccidioides fungi reveals recent hybridization and transposon control.</title>
        <authorList>
            <person name="Neafsey D.E."/>
            <person name="Barker B.M."/>
            <person name="Sharpton T.J."/>
            <person name="Stajich J.E."/>
            <person name="Park D.J."/>
            <person name="Whiston E."/>
            <person name="Hung C.-Y."/>
            <person name="McMahan C."/>
            <person name="White J."/>
            <person name="Sykes S."/>
            <person name="Heiman D."/>
            <person name="Young S."/>
            <person name="Zeng Q."/>
            <person name="Abouelleil A."/>
            <person name="Aftuck L."/>
            <person name="Bessette D."/>
            <person name="Brown A."/>
            <person name="FitzGerald M."/>
            <person name="Lui A."/>
            <person name="Macdonald J.P."/>
            <person name="Priest M."/>
            <person name="Orbach M.J."/>
            <person name="Galgiani J.N."/>
            <person name="Kirkland T.N."/>
            <person name="Cole G.T."/>
            <person name="Birren B.W."/>
            <person name="Henn M.R."/>
            <person name="Taylor J.W."/>
            <person name="Rounsley S.D."/>
        </authorList>
    </citation>
    <scope>NUCLEOTIDE SEQUENCE [LARGE SCALE GENOMIC DNA]</scope>
    <source>
        <strain evidence="3">RMSCC 3703</strain>
    </source>
</reference>
<dbReference type="AlphaFoldDB" id="A0A0J8QTP3"/>
<accession>A0A0J8QTP3</accession>
<evidence type="ECO:0000313" key="2">
    <source>
        <dbReference type="EMBL" id="KMU74613.1"/>
    </source>
</evidence>